<evidence type="ECO:0000259" key="1">
    <source>
        <dbReference type="Pfam" id="PF08241"/>
    </source>
</evidence>
<dbReference type="SUPFAM" id="SSF53335">
    <property type="entry name" value="S-adenosyl-L-methionine-dependent methyltransferases"/>
    <property type="match status" value="1"/>
</dbReference>
<name>A0A7W8HHJ6_9BURK</name>
<evidence type="ECO:0000313" key="3">
    <source>
        <dbReference type="Proteomes" id="UP000532440"/>
    </source>
</evidence>
<dbReference type="CDD" id="cd02440">
    <property type="entry name" value="AdoMet_MTases"/>
    <property type="match status" value="1"/>
</dbReference>
<dbReference type="PANTHER" id="PTHR42912">
    <property type="entry name" value="METHYLTRANSFERASE"/>
    <property type="match status" value="1"/>
</dbReference>
<evidence type="ECO:0000313" key="2">
    <source>
        <dbReference type="EMBL" id="MBB5271987.1"/>
    </source>
</evidence>
<dbReference type="EMBL" id="JACHGB010000004">
    <property type="protein sequence ID" value="MBB5271987.1"/>
    <property type="molecule type" value="Genomic_DNA"/>
</dbReference>
<dbReference type="Gene3D" id="3.40.50.150">
    <property type="entry name" value="Vaccinia Virus protein VP39"/>
    <property type="match status" value="1"/>
</dbReference>
<keyword evidence="3" id="KW-1185">Reference proteome</keyword>
<feature type="domain" description="Methyltransferase type 11" evidence="1">
    <location>
        <begin position="45"/>
        <end position="132"/>
    </location>
</feature>
<sequence length="213" mass="24581">MQNESLEKLYRSHHAANRRPDFAVREEERAQLLSRWIGQGRRLCDFGCRDGQLTRHYLPGNEVVGCEIDPEAIARARERGIDARSTDLNQPLDFADGEFDVVVACEVLEHLPYWDISVREMARVLRPGGLFLGTIPLAYHLNDRWRVLRGRPLLSAKDPTHVKFLAYDDFIARMTRYGLKLEEIRVIEGGGSFRSRFPRLFARNIGFRFVKPG</sequence>
<keyword evidence="2" id="KW-0808">Transferase</keyword>
<protein>
    <submittedName>
        <fullName evidence="2">SAM-dependent methyltransferase</fullName>
    </submittedName>
</protein>
<dbReference type="GO" id="GO:0008757">
    <property type="term" value="F:S-adenosylmethionine-dependent methyltransferase activity"/>
    <property type="evidence" value="ECO:0007669"/>
    <property type="project" value="InterPro"/>
</dbReference>
<dbReference type="Pfam" id="PF08241">
    <property type="entry name" value="Methyltransf_11"/>
    <property type="match status" value="1"/>
</dbReference>
<reference evidence="2 3" key="1">
    <citation type="submission" date="2020-08" db="EMBL/GenBank/DDBJ databases">
        <title>Genomic Encyclopedia of Type Strains, Phase IV (KMG-IV): sequencing the most valuable type-strain genomes for metagenomic binning, comparative biology and taxonomic classification.</title>
        <authorList>
            <person name="Goeker M."/>
        </authorList>
    </citation>
    <scope>NUCLEOTIDE SEQUENCE [LARGE SCALE GENOMIC DNA]</scope>
    <source>
        <strain evidence="2 3">DSM 29781</strain>
    </source>
</reference>
<gene>
    <name evidence="2" type="ORF">HNQ70_002001</name>
</gene>
<proteinExistence type="predicted"/>
<dbReference type="InterPro" id="IPR029063">
    <property type="entry name" value="SAM-dependent_MTases_sf"/>
</dbReference>
<dbReference type="Proteomes" id="UP000532440">
    <property type="component" value="Unassembled WGS sequence"/>
</dbReference>
<dbReference type="RefSeq" id="WP_183966957.1">
    <property type="nucleotide sequence ID" value="NZ_BAABEW010000023.1"/>
</dbReference>
<dbReference type="InterPro" id="IPR050508">
    <property type="entry name" value="Methyltransf_Superfamily"/>
</dbReference>
<dbReference type="AlphaFoldDB" id="A0A7W8HHJ6"/>
<organism evidence="2 3">
    <name type="scientific">Quisquiliibacterium transsilvanicum</name>
    <dbReference type="NCBI Taxonomy" id="1549638"/>
    <lineage>
        <taxon>Bacteria</taxon>
        <taxon>Pseudomonadati</taxon>
        <taxon>Pseudomonadota</taxon>
        <taxon>Betaproteobacteria</taxon>
        <taxon>Burkholderiales</taxon>
        <taxon>Burkholderiaceae</taxon>
        <taxon>Quisquiliibacterium</taxon>
    </lineage>
</organism>
<comment type="caution">
    <text evidence="2">The sequence shown here is derived from an EMBL/GenBank/DDBJ whole genome shotgun (WGS) entry which is preliminary data.</text>
</comment>
<dbReference type="GO" id="GO:0032259">
    <property type="term" value="P:methylation"/>
    <property type="evidence" value="ECO:0007669"/>
    <property type="project" value="UniProtKB-KW"/>
</dbReference>
<accession>A0A7W8HHJ6</accession>
<dbReference type="InterPro" id="IPR013216">
    <property type="entry name" value="Methyltransf_11"/>
</dbReference>
<keyword evidence="2" id="KW-0489">Methyltransferase</keyword>